<dbReference type="Proteomes" id="UP001058660">
    <property type="component" value="Segment"/>
</dbReference>
<organism evidence="2 3">
    <name type="scientific">Microbacterium phage Cen1621</name>
    <dbReference type="NCBI Taxonomy" id="2965191"/>
    <lineage>
        <taxon>Viruses</taxon>
        <taxon>Duplodnaviria</taxon>
        <taxon>Heunggongvirae</taxon>
        <taxon>Uroviricota</taxon>
        <taxon>Caudoviricetes</taxon>
        <taxon>Casidaviridae</taxon>
        <taxon>Cenunavirus</taxon>
        <taxon>Cenunavirus Cen1621</taxon>
    </lineage>
</organism>
<evidence type="ECO:0000313" key="3">
    <source>
        <dbReference type="Proteomes" id="UP001058660"/>
    </source>
</evidence>
<proteinExistence type="predicted"/>
<accession>A0A9E7QDF5</accession>
<sequence length="195" mass="21247">MPQASTLDTLRSDASRAMRAYIDAPGPGPERAIATKAAASALVDARELFYDRDGAPDLLGRSYEYRLFVKSALDEAGVPQSDRAGLQAAIRYQVSPILHERHGEELESRGLDSGSTRDRARRRRERESSILRVFGGGAPITNLDDATLAAHLARVAFTRIRPVEDASARDIEELAEAFTRAASAGRDAAKRVRAE</sequence>
<name>A0A9E7QDF5_9CAUD</name>
<protein>
    <submittedName>
        <fullName evidence="2">Uncharacterized protein</fullName>
    </submittedName>
</protein>
<reference evidence="2" key="1">
    <citation type="submission" date="2022-07" db="EMBL/GenBank/DDBJ databases">
        <authorList>
            <person name="Torres-Arroyo K.M."/>
            <person name="Cardona-Perez A.V."/>
            <person name="Cruz-Vazquez C.O."/>
            <person name="Davila-Rivera B.E."/>
            <person name="Flores-Rivera E.M."/>
            <person name="Morales-Rodriguez J."/>
            <person name="Ramirez-Renta G.M."/>
            <person name="Ramos-Rodriguez C.M."/>
            <person name="Rodriguez-Rivera J.M."/>
            <person name="Toledo-Marrero N."/>
            <person name="Velazquez-Nunez L.D."/>
            <person name="Velez-Alicea A.S."/>
            <person name="Vazquez E."/>
            <person name="Balish M.F."/>
            <person name="Garlena R.A."/>
            <person name="Russell D.A."/>
            <person name="Jacobs-Sera D."/>
            <person name="Hatfull G.F."/>
        </authorList>
    </citation>
    <scope>NUCLEOTIDE SEQUENCE</scope>
</reference>
<evidence type="ECO:0000313" key="2">
    <source>
        <dbReference type="EMBL" id="UVK59042.1"/>
    </source>
</evidence>
<feature type="compositionally biased region" description="Basic and acidic residues" evidence="1">
    <location>
        <begin position="101"/>
        <end position="118"/>
    </location>
</feature>
<keyword evidence="3" id="KW-1185">Reference proteome</keyword>
<evidence type="ECO:0000256" key="1">
    <source>
        <dbReference type="SAM" id="MobiDB-lite"/>
    </source>
</evidence>
<dbReference type="EMBL" id="ON970568">
    <property type="protein sequence ID" value="UVK59042.1"/>
    <property type="molecule type" value="Genomic_DNA"/>
</dbReference>
<feature type="region of interest" description="Disordered" evidence="1">
    <location>
        <begin position="101"/>
        <end position="124"/>
    </location>
</feature>
<gene>
    <name evidence="2" type="primary">24</name>
    <name evidence="2" type="ORF">SEA_CEN1621_24</name>
</gene>